<dbReference type="InterPro" id="IPR051465">
    <property type="entry name" value="Cell_Envelope_Struct_Comp"/>
</dbReference>
<keyword evidence="4" id="KW-1185">Reference proteome</keyword>
<name>A0ABZ2UL42_9CYAN</name>
<protein>
    <submittedName>
        <fullName evidence="3">S-layer homology domain-containing protein</fullName>
    </submittedName>
</protein>
<feature type="chain" id="PRO_5046371012" evidence="1">
    <location>
        <begin position="26"/>
        <end position="228"/>
    </location>
</feature>
<dbReference type="Pfam" id="PF00395">
    <property type="entry name" value="SLH"/>
    <property type="match status" value="3"/>
</dbReference>
<feature type="signal peptide" evidence="1">
    <location>
        <begin position="1"/>
        <end position="25"/>
    </location>
</feature>
<evidence type="ECO:0000313" key="4">
    <source>
        <dbReference type="Proteomes" id="UP001483337"/>
    </source>
</evidence>
<dbReference type="PANTHER" id="PTHR43308">
    <property type="entry name" value="OUTER MEMBRANE PROTEIN ALPHA-RELATED"/>
    <property type="match status" value="1"/>
</dbReference>
<gene>
    <name evidence="3" type="ORF">WJM97_11755</name>
</gene>
<dbReference type="PANTHER" id="PTHR43308:SF1">
    <property type="entry name" value="OUTER MEMBRANE PROTEIN ALPHA"/>
    <property type="match status" value="1"/>
</dbReference>
<evidence type="ECO:0000259" key="2">
    <source>
        <dbReference type="PROSITE" id="PS51272"/>
    </source>
</evidence>
<dbReference type="EMBL" id="CP150886">
    <property type="protein sequence ID" value="WZB86087.1"/>
    <property type="molecule type" value="Genomic_DNA"/>
</dbReference>
<dbReference type="InterPro" id="IPR001119">
    <property type="entry name" value="SLH_dom"/>
</dbReference>
<keyword evidence="1" id="KW-0732">Signal</keyword>
<feature type="domain" description="SLH" evidence="2">
    <location>
        <begin position="29"/>
        <end position="92"/>
    </location>
</feature>
<organism evidence="3 4">
    <name type="scientific">Okeanomitos corallinicola TIOX110</name>
    <dbReference type="NCBI Taxonomy" id="3133117"/>
    <lineage>
        <taxon>Bacteria</taxon>
        <taxon>Bacillati</taxon>
        <taxon>Cyanobacteriota</taxon>
        <taxon>Cyanophyceae</taxon>
        <taxon>Nostocales</taxon>
        <taxon>Aphanizomenonaceae</taxon>
        <taxon>Okeanomitos</taxon>
    </lineage>
</organism>
<proteinExistence type="predicted"/>
<accession>A0ABZ2UL42</accession>
<reference evidence="3 4" key="1">
    <citation type="submission" date="2024-04" db="EMBL/GenBank/DDBJ databases">
        <title>Okeanomitos corallinicola gen. &amp; sp. nov. (Nostocales, Cyanobacteria), a new toxic marine heterocyst-forming cyanobacterium from a coral reef.</title>
        <authorList>
            <person name="Li H."/>
            <person name="Li R."/>
            <person name="Kang J."/>
            <person name="Hii K.S."/>
            <person name="Mohamed H.F."/>
            <person name="Xu X."/>
            <person name="Luo Z."/>
        </authorList>
    </citation>
    <scope>NUCLEOTIDE SEQUENCE [LARGE SCALE GENOMIC DNA]</scope>
    <source>
        <strain evidence="3 4">TIOX110</strain>
    </source>
</reference>
<dbReference type="PROSITE" id="PS51272">
    <property type="entry name" value="SLH"/>
    <property type="match status" value="3"/>
</dbReference>
<dbReference type="RefSeq" id="WP_353929003.1">
    <property type="nucleotide sequence ID" value="NZ_CP150886.1"/>
</dbReference>
<evidence type="ECO:0000313" key="3">
    <source>
        <dbReference type="EMBL" id="WZB86087.1"/>
    </source>
</evidence>
<evidence type="ECO:0000256" key="1">
    <source>
        <dbReference type="SAM" id="SignalP"/>
    </source>
</evidence>
<dbReference type="Proteomes" id="UP001483337">
    <property type="component" value="Chromosome"/>
</dbReference>
<feature type="domain" description="SLH" evidence="2">
    <location>
        <begin position="94"/>
        <end position="157"/>
    </location>
</feature>
<sequence>MIIAIKYLLGTLTLLTCLSNSPVTAQEMNTEQPSVENINSSDLDYIQKVVESKLMNNLPDGKFYPERLISRAELATILVKAFYLDQRQEAKQEKAVNVPDVPKYHWAYQDIQTVLKTDIMKGYRGKMFFPNQKVTRAEGIAIFAQAYGVFQFPDATVNEILESYPDQNSIPQWARKAIATVIAEGFINTDPNGNINPLSPMNRGDMAYLLSQYLQRQQKQPPMPVVPK</sequence>
<feature type="domain" description="SLH" evidence="2">
    <location>
        <begin position="161"/>
        <end position="224"/>
    </location>
</feature>